<dbReference type="GO" id="GO:0005576">
    <property type="term" value="C:extracellular region"/>
    <property type="evidence" value="ECO:0007669"/>
    <property type="project" value="UniProtKB-SubCell"/>
</dbReference>
<dbReference type="PANTHER" id="PTHR32093:SF91">
    <property type="entry name" value="LEUCINE-RICH REPEAT-CONTAINING N-TERMINAL PLANT-TYPE DOMAIN-CONTAINING PROTEIN"/>
    <property type="match status" value="1"/>
</dbReference>
<dbReference type="Pfam" id="PF00560">
    <property type="entry name" value="LRR_1"/>
    <property type="match status" value="2"/>
</dbReference>
<dbReference type="OrthoDB" id="676979at2759"/>
<dbReference type="OMA" id="DNYFTRV"/>
<dbReference type="InterPro" id="IPR001611">
    <property type="entry name" value="Leu-rich_rpt"/>
</dbReference>
<gene>
    <name evidence="6" type="primary">LOC110724426</name>
</gene>
<keyword evidence="4" id="KW-0677">Repeat</keyword>
<keyword evidence="7" id="KW-1185">Reference proteome</keyword>
<evidence type="ECO:0000256" key="5">
    <source>
        <dbReference type="SAM" id="SignalP"/>
    </source>
</evidence>
<evidence type="ECO:0000256" key="3">
    <source>
        <dbReference type="ARBA" id="ARBA00022729"/>
    </source>
</evidence>
<reference evidence="6" key="2">
    <citation type="submission" date="2021-03" db="UniProtKB">
        <authorList>
            <consortium name="EnsemblPlants"/>
        </authorList>
    </citation>
    <scope>IDENTIFICATION</scope>
</reference>
<dbReference type="InterPro" id="IPR032675">
    <property type="entry name" value="LRR_dom_sf"/>
</dbReference>
<dbReference type="Proteomes" id="UP000596660">
    <property type="component" value="Unplaced"/>
</dbReference>
<evidence type="ECO:0000313" key="7">
    <source>
        <dbReference type="Proteomes" id="UP000596660"/>
    </source>
</evidence>
<dbReference type="AlphaFoldDB" id="A0A803N1H1"/>
<organism evidence="6 7">
    <name type="scientific">Chenopodium quinoa</name>
    <name type="common">Quinoa</name>
    <dbReference type="NCBI Taxonomy" id="63459"/>
    <lineage>
        <taxon>Eukaryota</taxon>
        <taxon>Viridiplantae</taxon>
        <taxon>Streptophyta</taxon>
        <taxon>Embryophyta</taxon>
        <taxon>Tracheophyta</taxon>
        <taxon>Spermatophyta</taxon>
        <taxon>Magnoliopsida</taxon>
        <taxon>eudicotyledons</taxon>
        <taxon>Gunneridae</taxon>
        <taxon>Pentapetalae</taxon>
        <taxon>Caryophyllales</taxon>
        <taxon>Chenopodiaceae</taxon>
        <taxon>Chenopodioideae</taxon>
        <taxon>Atripliceae</taxon>
        <taxon>Chenopodium</taxon>
    </lineage>
</organism>
<sequence length="482" mass="52696">MKFSALSVVSIFKIVLLLTLGLVAANNAGEAQLRGGTGGKDLVNKRKYFWPWDQRRYCIWPLFRCRQPDQPPAAATSPPPSLPIPPIPLLSPPSSLPIPPIPLLSPPSSLPTEPIPLLPPPSSLPALPPLTNIPTGLIFADIRLAVVYPIIQNFKNIITSDPLGITKTWVGSDICRYKGFFCDTPPNNASATAVASIDFNGYGLSAPSLDGFIDQLPDLALFHANSNSFSGTLSSKIANLPYLYELDLSNNQFTGPFPLAVVGMESLSFLDIRFNQFSGSVPPAIFTQHLNVLFLNDNNFVSALPSSLGNSHILYLTLANNKFTGPLPRDIAKALSALTEVLLMNNQLTGCLPYELGFLNQVTAFDISHNKLTGPLPFSLVCMERASLLDFSENLLYGMVPDMICQLPNLAKLSLSYNYFNQVGPFCRNLIDRGILDVKNNCIPGLPSQRSVFDCTNFFAMPRICPYSGTYKIIPCKPHFIH</sequence>
<dbReference type="SUPFAM" id="SSF52058">
    <property type="entry name" value="L domain-like"/>
    <property type="match status" value="1"/>
</dbReference>
<dbReference type="KEGG" id="cqi:110724426"/>
<feature type="chain" id="PRO_5030700351" evidence="5">
    <location>
        <begin position="26"/>
        <end position="482"/>
    </location>
</feature>
<protein>
    <submittedName>
        <fullName evidence="6">Uncharacterized protein</fullName>
    </submittedName>
</protein>
<dbReference type="InterPro" id="IPR051582">
    <property type="entry name" value="LRR_extensin-like_regulator"/>
</dbReference>
<evidence type="ECO:0000313" key="6">
    <source>
        <dbReference type="EnsemblPlants" id="AUR62038805-RA:cds"/>
    </source>
</evidence>
<evidence type="ECO:0000256" key="1">
    <source>
        <dbReference type="ARBA" id="ARBA00004613"/>
    </source>
</evidence>
<reference evidence="6" key="1">
    <citation type="journal article" date="2017" name="Nature">
        <title>The genome of Chenopodium quinoa.</title>
        <authorList>
            <person name="Jarvis D.E."/>
            <person name="Ho Y.S."/>
            <person name="Lightfoot D.J."/>
            <person name="Schmoeckel S.M."/>
            <person name="Li B."/>
            <person name="Borm T.J.A."/>
            <person name="Ohyanagi H."/>
            <person name="Mineta K."/>
            <person name="Michell C.T."/>
            <person name="Saber N."/>
            <person name="Kharbatia N.M."/>
            <person name="Rupper R.R."/>
            <person name="Sharp A.R."/>
            <person name="Dally N."/>
            <person name="Boughton B.A."/>
            <person name="Woo Y.H."/>
            <person name="Gao G."/>
            <person name="Schijlen E.G.W.M."/>
            <person name="Guo X."/>
            <person name="Momin A.A."/>
            <person name="Negrao S."/>
            <person name="Al-Babili S."/>
            <person name="Gehring C."/>
            <person name="Roessner U."/>
            <person name="Jung C."/>
            <person name="Murphy K."/>
            <person name="Arold S.T."/>
            <person name="Gojobori T."/>
            <person name="van der Linden C.G."/>
            <person name="van Loo E.N."/>
            <person name="Jellen E.N."/>
            <person name="Maughan P.J."/>
            <person name="Tester M."/>
        </authorList>
    </citation>
    <scope>NUCLEOTIDE SEQUENCE [LARGE SCALE GENOMIC DNA]</scope>
    <source>
        <strain evidence="6">cv. PI 614886</strain>
    </source>
</reference>
<evidence type="ECO:0000256" key="4">
    <source>
        <dbReference type="ARBA" id="ARBA00022737"/>
    </source>
</evidence>
<keyword evidence="3 5" id="KW-0732">Signal</keyword>
<dbReference type="Gene3D" id="3.80.10.10">
    <property type="entry name" value="Ribonuclease Inhibitor"/>
    <property type="match status" value="2"/>
</dbReference>
<comment type="subcellular location">
    <subcellularLocation>
        <location evidence="1">Secreted</location>
    </subcellularLocation>
</comment>
<dbReference type="PANTHER" id="PTHR32093">
    <property type="entry name" value="LEUCINE-RICH REPEAT EXTENSIN-LIKE PROTEIN 3-RELATED"/>
    <property type="match status" value="1"/>
</dbReference>
<name>A0A803N1H1_CHEQI</name>
<evidence type="ECO:0000256" key="2">
    <source>
        <dbReference type="ARBA" id="ARBA00022525"/>
    </source>
</evidence>
<accession>A0A803N1H1</accession>
<keyword evidence="2" id="KW-0964">Secreted</keyword>
<dbReference type="EnsemblPlants" id="AUR62038805-RA">
    <property type="protein sequence ID" value="AUR62038805-RA:cds"/>
    <property type="gene ID" value="AUR62038805"/>
</dbReference>
<dbReference type="SMR" id="A0A803N1H1"/>
<dbReference type="GeneID" id="110724426"/>
<feature type="signal peptide" evidence="5">
    <location>
        <begin position="1"/>
        <end position="25"/>
    </location>
</feature>
<proteinExistence type="predicted"/>
<dbReference type="Gramene" id="AUR62038805-RA">
    <property type="protein sequence ID" value="AUR62038805-RA:cds"/>
    <property type="gene ID" value="AUR62038805"/>
</dbReference>
<dbReference type="RefSeq" id="XP_021759533.1">
    <property type="nucleotide sequence ID" value="XM_021903841.1"/>
</dbReference>